<dbReference type="InterPro" id="IPR036513">
    <property type="entry name" value="STAS_dom_sf"/>
</dbReference>
<dbReference type="Gene3D" id="3.30.750.24">
    <property type="entry name" value="STAS domain"/>
    <property type="match status" value="1"/>
</dbReference>
<evidence type="ECO:0000313" key="3">
    <source>
        <dbReference type="Proteomes" id="UP000432464"/>
    </source>
</evidence>
<proteinExistence type="predicted"/>
<dbReference type="InterPro" id="IPR002645">
    <property type="entry name" value="STAS_dom"/>
</dbReference>
<keyword evidence="3" id="KW-1185">Reference proteome</keyword>
<evidence type="ECO:0000259" key="1">
    <source>
        <dbReference type="PROSITE" id="PS50801"/>
    </source>
</evidence>
<reference evidence="2 3" key="1">
    <citation type="submission" date="2019-11" db="EMBL/GenBank/DDBJ databases">
        <title>Nocardia sp. nov. CT2-14 isolated from soil.</title>
        <authorList>
            <person name="Kanchanasin P."/>
            <person name="Tanasupawat S."/>
            <person name="Yuki M."/>
            <person name="Kudo T."/>
        </authorList>
    </citation>
    <scope>NUCLEOTIDE SEQUENCE [LARGE SCALE GENOMIC DNA]</scope>
    <source>
        <strain evidence="2 3">CT2-14</strain>
    </source>
</reference>
<dbReference type="AlphaFoldDB" id="A0A6I3L1C1"/>
<sequence length="135" mass="14552">MCRDLGKSLRARNQVIVMSYLPSPGLLSITASTTADHTHLCTIRGEIDALTAPTFQKALFDCVGIGESTVIDLREVTFFGVAGVRALIAVQDYADRCHCGMCIEGSYCVIRVLEVLGLAGNFDLCAPRPTETAQQ</sequence>
<accession>A0A6I3L1C1</accession>
<dbReference type="CDD" id="cd07043">
    <property type="entry name" value="STAS_anti-anti-sigma_factors"/>
    <property type="match status" value="1"/>
</dbReference>
<evidence type="ECO:0000313" key="2">
    <source>
        <dbReference type="EMBL" id="MTE16783.1"/>
    </source>
</evidence>
<dbReference type="Proteomes" id="UP000432464">
    <property type="component" value="Unassembled WGS sequence"/>
</dbReference>
<comment type="caution">
    <text evidence="2">The sequence shown here is derived from an EMBL/GenBank/DDBJ whole genome shotgun (WGS) entry which is preliminary data.</text>
</comment>
<dbReference type="EMBL" id="WMBB01000016">
    <property type="protein sequence ID" value="MTE16783.1"/>
    <property type="molecule type" value="Genomic_DNA"/>
</dbReference>
<feature type="domain" description="STAS" evidence="1">
    <location>
        <begin position="43"/>
        <end position="90"/>
    </location>
</feature>
<dbReference type="Pfam" id="PF01740">
    <property type="entry name" value="STAS"/>
    <property type="match status" value="1"/>
</dbReference>
<dbReference type="RefSeq" id="WP_154791199.1">
    <property type="nucleotide sequence ID" value="NZ_WMBB01000016.1"/>
</dbReference>
<gene>
    <name evidence="2" type="ORF">GLP40_29025</name>
</gene>
<protein>
    <submittedName>
        <fullName evidence="2">STAS domain-containing protein</fullName>
    </submittedName>
</protein>
<name>A0A6I3L1C1_9NOCA</name>
<organism evidence="2 3">
    <name type="scientific">Nocardia aurantiaca</name>
    <dbReference type="NCBI Taxonomy" id="2675850"/>
    <lineage>
        <taxon>Bacteria</taxon>
        <taxon>Bacillati</taxon>
        <taxon>Actinomycetota</taxon>
        <taxon>Actinomycetes</taxon>
        <taxon>Mycobacteriales</taxon>
        <taxon>Nocardiaceae</taxon>
        <taxon>Nocardia</taxon>
    </lineage>
</organism>
<dbReference type="PROSITE" id="PS50801">
    <property type="entry name" value="STAS"/>
    <property type="match status" value="1"/>
</dbReference>
<dbReference type="SUPFAM" id="SSF52091">
    <property type="entry name" value="SpoIIaa-like"/>
    <property type="match status" value="1"/>
</dbReference>